<evidence type="ECO:0000259" key="12">
    <source>
        <dbReference type="PROSITE" id="PS50262"/>
    </source>
</evidence>
<dbReference type="InterPro" id="IPR017452">
    <property type="entry name" value="GPCR_Rhodpsn_7TM"/>
</dbReference>
<keyword evidence="4 10" id="KW-0812">Transmembrane</keyword>
<keyword evidence="9 10" id="KW-0807">Transducer</keyword>
<accession>A0A3M6U6B4</accession>
<dbReference type="PRINTS" id="PR01012">
    <property type="entry name" value="NRPEPTIDEYR"/>
</dbReference>
<feature type="transmembrane region" description="Helical" evidence="11">
    <location>
        <begin position="124"/>
        <end position="147"/>
    </location>
</feature>
<dbReference type="GO" id="GO:0005886">
    <property type="term" value="C:plasma membrane"/>
    <property type="evidence" value="ECO:0007669"/>
    <property type="project" value="UniProtKB-SubCell"/>
</dbReference>
<feature type="transmembrane region" description="Helical" evidence="11">
    <location>
        <begin position="45"/>
        <end position="69"/>
    </location>
</feature>
<evidence type="ECO:0000256" key="1">
    <source>
        <dbReference type="ARBA" id="ARBA00004651"/>
    </source>
</evidence>
<evidence type="ECO:0000256" key="8">
    <source>
        <dbReference type="ARBA" id="ARBA00023170"/>
    </source>
</evidence>
<dbReference type="PROSITE" id="PS50262">
    <property type="entry name" value="G_PROTEIN_RECEP_F1_2"/>
    <property type="match status" value="1"/>
</dbReference>
<dbReference type="InterPro" id="IPR000276">
    <property type="entry name" value="GPCR_Rhodpsn"/>
</dbReference>
<dbReference type="PRINTS" id="PR00237">
    <property type="entry name" value="GPCRRHODOPSN"/>
</dbReference>
<dbReference type="OMA" id="CNCARFR"/>
<dbReference type="EMBL" id="RCHS01002172">
    <property type="protein sequence ID" value="RMX49147.1"/>
    <property type="molecule type" value="Genomic_DNA"/>
</dbReference>
<comment type="caution">
    <text evidence="13">The sequence shown here is derived from an EMBL/GenBank/DDBJ whole genome shotgun (WGS) entry which is preliminary data.</text>
</comment>
<evidence type="ECO:0000313" key="14">
    <source>
        <dbReference type="Proteomes" id="UP000275408"/>
    </source>
</evidence>
<dbReference type="AlphaFoldDB" id="A0A3M6U6B4"/>
<evidence type="ECO:0000256" key="6">
    <source>
        <dbReference type="ARBA" id="ARBA00023040"/>
    </source>
</evidence>
<dbReference type="Pfam" id="PF00001">
    <property type="entry name" value="7tm_1"/>
    <property type="match status" value="1"/>
</dbReference>
<dbReference type="InterPro" id="IPR000611">
    <property type="entry name" value="NPY_rcpt"/>
</dbReference>
<comment type="similarity">
    <text evidence="2 10">Belongs to the G-protein coupled receptor 1 family.</text>
</comment>
<feature type="transmembrane region" description="Helical" evidence="11">
    <location>
        <begin position="167"/>
        <end position="191"/>
    </location>
</feature>
<dbReference type="PANTHER" id="PTHR22752">
    <property type="entry name" value="G PROTEIN-COUPLED RECEPTOR"/>
    <property type="match status" value="1"/>
</dbReference>
<gene>
    <name evidence="13" type="ORF">pdam_00003881</name>
</gene>
<protein>
    <recommendedName>
        <fullName evidence="12">G-protein coupled receptors family 1 profile domain-containing protein</fullName>
    </recommendedName>
</protein>
<evidence type="ECO:0000256" key="11">
    <source>
        <dbReference type="SAM" id="Phobius"/>
    </source>
</evidence>
<dbReference type="PROSITE" id="PS00237">
    <property type="entry name" value="G_PROTEIN_RECEP_F1_1"/>
    <property type="match status" value="1"/>
</dbReference>
<keyword evidence="6 10" id="KW-0297">G-protein coupled receptor</keyword>
<dbReference type="PANTHER" id="PTHR22752:SF14">
    <property type="entry name" value="G-PROTEIN COUPLED RECEPTORS FAMILY 1 PROFILE DOMAIN-CONTAINING PROTEIN"/>
    <property type="match status" value="1"/>
</dbReference>
<keyword evidence="8 10" id="KW-0675">Receptor</keyword>
<keyword evidence="7 11" id="KW-0472">Membrane</keyword>
<evidence type="ECO:0000256" key="7">
    <source>
        <dbReference type="ARBA" id="ARBA00023136"/>
    </source>
</evidence>
<dbReference type="Proteomes" id="UP000275408">
    <property type="component" value="Unassembled WGS sequence"/>
</dbReference>
<evidence type="ECO:0000313" key="13">
    <source>
        <dbReference type="EMBL" id="RMX49147.1"/>
    </source>
</evidence>
<feature type="domain" description="G-protein coupled receptors family 1 profile" evidence="12">
    <location>
        <begin position="24"/>
        <end position="298"/>
    </location>
</feature>
<feature type="transmembrane region" description="Helical" evidence="11">
    <location>
        <begin position="12"/>
        <end position="33"/>
    </location>
</feature>
<evidence type="ECO:0000256" key="3">
    <source>
        <dbReference type="ARBA" id="ARBA00022475"/>
    </source>
</evidence>
<feature type="transmembrane region" description="Helical" evidence="11">
    <location>
        <begin position="246"/>
        <end position="267"/>
    </location>
</feature>
<keyword evidence="3" id="KW-1003">Cell membrane</keyword>
<keyword evidence="14" id="KW-1185">Reference proteome</keyword>
<evidence type="ECO:0000256" key="4">
    <source>
        <dbReference type="ARBA" id="ARBA00022692"/>
    </source>
</evidence>
<evidence type="ECO:0000256" key="10">
    <source>
        <dbReference type="RuleBase" id="RU000688"/>
    </source>
</evidence>
<feature type="transmembrane region" description="Helical" evidence="11">
    <location>
        <begin position="81"/>
        <end position="103"/>
    </location>
</feature>
<dbReference type="GO" id="GO:0004983">
    <property type="term" value="F:neuropeptide Y receptor activity"/>
    <property type="evidence" value="ECO:0007669"/>
    <property type="project" value="InterPro"/>
</dbReference>
<reference evidence="13 14" key="1">
    <citation type="journal article" date="2018" name="Sci. Rep.">
        <title>Comparative analysis of the Pocillopora damicornis genome highlights role of immune system in coral evolution.</title>
        <authorList>
            <person name="Cunning R."/>
            <person name="Bay R.A."/>
            <person name="Gillette P."/>
            <person name="Baker A.C."/>
            <person name="Traylor-Knowles N."/>
        </authorList>
    </citation>
    <scope>NUCLEOTIDE SEQUENCE [LARGE SCALE GENOMIC DNA]</scope>
    <source>
        <strain evidence="13">RSMAS</strain>
        <tissue evidence="13">Whole animal</tissue>
    </source>
</reference>
<evidence type="ECO:0000256" key="5">
    <source>
        <dbReference type="ARBA" id="ARBA00022989"/>
    </source>
</evidence>
<organism evidence="13 14">
    <name type="scientific">Pocillopora damicornis</name>
    <name type="common">Cauliflower coral</name>
    <name type="synonym">Millepora damicornis</name>
    <dbReference type="NCBI Taxonomy" id="46731"/>
    <lineage>
        <taxon>Eukaryota</taxon>
        <taxon>Metazoa</taxon>
        <taxon>Cnidaria</taxon>
        <taxon>Anthozoa</taxon>
        <taxon>Hexacorallia</taxon>
        <taxon>Scleractinia</taxon>
        <taxon>Astrocoeniina</taxon>
        <taxon>Pocilloporidae</taxon>
        <taxon>Pocillopora</taxon>
    </lineage>
</organism>
<keyword evidence="5 11" id="KW-1133">Transmembrane helix</keyword>
<name>A0A3M6U6B4_POCDA</name>
<dbReference type="OrthoDB" id="6021576at2759"/>
<evidence type="ECO:0000256" key="2">
    <source>
        <dbReference type="ARBA" id="ARBA00010663"/>
    </source>
</evidence>
<comment type="subcellular location">
    <subcellularLocation>
        <location evidence="1">Cell membrane</location>
        <topology evidence="1">Multi-pass membrane protein</topology>
    </subcellularLocation>
</comment>
<sequence length="390" mass="44858">MTQETASIIEATVLIFICTTSILGNISLFFVFTRRKILRTISNGFLLNLAFADLLVSMLNMPITVVTIIKERWIFGDTACVFFGFITMLSFVSSVMSLAMIAINRYYYVVQWKTYSITFTTKKSALFAAVVWLISVLLSVPPLFGWAEYRYIPGKSYCFVFWPSDVYYMYFMLTICFFGPLIAMCVSYFKILKFTREAKRRVNHWQLNLIQPPHEIQTCRENGIAPHEKRRNFFKMTQEEVKITNTLLIVVACFMACWAPFAITMFIDVYHPRPLPRAIDISTLLLGYANSMCNPVVYGIRNQAFRRELIKLVTGCNCARFRVTKVVNVNNFHISPMMACQMNAVQAPVMLEVSKLFIERACEESNSLSYLSSPKNVENLTDSTHIDQDK</sequence>
<dbReference type="CDD" id="cd00637">
    <property type="entry name" value="7tm_classA_rhodopsin-like"/>
    <property type="match status" value="1"/>
</dbReference>
<dbReference type="SUPFAM" id="SSF81321">
    <property type="entry name" value="Family A G protein-coupled receptor-like"/>
    <property type="match status" value="1"/>
</dbReference>
<evidence type="ECO:0000256" key="9">
    <source>
        <dbReference type="ARBA" id="ARBA00023224"/>
    </source>
</evidence>
<dbReference type="Gene3D" id="1.20.1070.10">
    <property type="entry name" value="Rhodopsin 7-helix transmembrane proteins"/>
    <property type="match status" value="1"/>
</dbReference>
<proteinExistence type="inferred from homology"/>
<feature type="transmembrane region" description="Helical" evidence="11">
    <location>
        <begin position="279"/>
        <end position="300"/>
    </location>
</feature>